<comment type="subcellular location">
    <subcellularLocation>
        <location evidence="2">Cytoplasm</location>
    </subcellularLocation>
</comment>
<reference evidence="3 4" key="1">
    <citation type="submission" date="2019-02" db="EMBL/GenBank/DDBJ databases">
        <title>Deep-cultivation of Planctomycetes and their phenomic and genomic characterization uncovers novel biology.</title>
        <authorList>
            <person name="Wiegand S."/>
            <person name="Jogler M."/>
            <person name="Boedeker C."/>
            <person name="Pinto D."/>
            <person name="Vollmers J."/>
            <person name="Rivas-Marin E."/>
            <person name="Kohn T."/>
            <person name="Peeters S.H."/>
            <person name="Heuer A."/>
            <person name="Rast P."/>
            <person name="Oberbeckmann S."/>
            <person name="Bunk B."/>
            <person name="Jeske O."/>
            <person name="Meyerdierks A."/>
            <person name="Storesund J.E."/>
            <person name="Kallscheuer N."/>
            <person name="Luecker S."/>
            <person name="Lage O.M."/>
            <person name="Pohl T."/>
            <person name="Merkel B.J."/>
            <person name="Hornburger P."/>
            <person name="Mueller R.-W."/>
            <person name="Bruemmer F."/>
            <person name="Labrenz M."/>
            <person name="Spormann A.M."/>
            <person name="Op Den Camp H."/>
            <person name="Overmann J."/>
            <person name="Amann R."/>
            <person name="Jetten M.S.M."/>
            <person name="Mascher T."/>
            <person name="Medema M.H."/>
            <person name="Devos D.P."/>
            <person name="Kaster A.-K."/>
            <person name="Ovreas L."/>
            <person name="Rohde M."/>
            <person name="Galperin M.Y."/>
            <person name="Jogler C."/>
        </authorList>
    </citation>
    <scope>NUCLEOTIDE SEQUENCE [LARGE SCALE GENOMIC DNA]</scope>
    <source>
        <strain evidence="3 4">Pla123a</strain>
    </source>
</reference>
<accession>A0A5C5ZGH9</accession>
<dbReference type="RefSeq" id="WP_146584195.1">
    <property type="nucleotide sequence ID" value="NZ_SJPO01000001.1"/>
</dbReference>
<dbReference type="InterPro" id="IPR005627">
    <property type="entry name" value="CutC-like"/>
</dbReference>
<sequence>MSHQNPLLEVCIGSLPDALAAEQAGANRLELCGALELGGLTPSLGLVEQVVEGTKLPVLAMLRPRAGGFAYREDELAVMLRDARHLVVAGASGVVFGVLTADSRIDREATARLVDAADGKEAVVHRAFDFVTDPAAALDELIELGVTRVLTTGGPATALEGAHALASLIEQAAGRIEILPGGGVHAAGVGELVRRTGCAQVHIGAAQSWLDPSLTGAQAASLCDLKRLAAGELRAVDSQAVAAVRAALDQPPV</sequence>
<comment type="caution">
    <text evidence="2">Once thought to be involved in copper homeostasis, experiments in E.coli have shown this is not the case.</text>
</comment>
<comment type="caution">
    <text evidence="3">The sequence shown here is derived from an EMBL/GenBank/DDBJ whole genome shotgun (WGS) entry which is preliminary data.</text>
</comment>
<evidence type="ECO:0000256" key="1">
    <source>
        <dbReference type="ARBA" id="ARBA00007768"/>
    </source>
</evidence>
<dbReference type="EMBL" id="SJPO01000001">
    <property type="protein sequence ID" value="TWT85981.1"/>
    <property type="molecule type" value="Genomic_DNA"/>
</dbReference>
<proteinExistence type="inferred from homology"/>
<dbReference type="InterPro" id="IPR036822">
    <property type="entry name" value="CutC-like_dom_sf"/>
</dbReference>
<comment type="similarity">
    <text evidence="1 2">Belongs to the CutC family.</text>
</comment>
<dbReference type="PANTHER" id="PTHR12598">
    <property type="entry name" value="COPPER HOMEOSTASIS PROTEIN CUTC"/>
    <property type="match status" value="1"/>
</dbReference>
<dbReference type="HAMAP" id="MF_00795">
    <property type="entry name" value="CutC"/>
    <property type="match status" value="1"/>
</dbReference>
<dbReference type="AlphaFoldDB" id="A0A5C5ZGH9"/>
<dbReference type="OrthoDB" id="9815677at2"/>
<keyword evidence="4" id="KW-1185">Reference proteome</keyword>
<evidence type="ECO:0000313" key="4">
    <source>
        <dbReference type="Proteomes" id="UP000318478"/>
    </source>
</evidence>
<dbReference type="Proteomes" id="UP000318478">
    <property type="component" value="Unassembled WGS sequence"/>
</dbReference>
<dbReference type="PANTHER" id="PTHR12598:SF0">
    <property type="entry name" value="COPPER HOMEOSTASIS PROTEIN CUTC HOMOLOG"/>
    <property type="match status" value="1"/>
</dbReference>
<name>A0A5C5ZGH9_9BACT</name>
<evidence type="ECO:0000313" key="3">
    <source>
        <dbReference type="EMBL" id="TWT85981.1"/>
    </source>
</evidence>
<dbReference type="SUPFAM" id="SSF110395">
    <property type="entry name" value="CutC-like"/>
    <property type="match status" value="1"/>
</dbReference>
<organism evidence="3 4">
    <name type="scientific">Posidoniimonas polymericola</name>
    <dbReference type="NCBI Taxonomy" id="2528002"/>
    <lineage>
        <taxon>Bacteria</taxon>
        <taxon>Pseudomonadati</taxon>
        <taxon>Planctomycetota</taxon>
        <taxon>Planctomycetia</taxon>
        <taxon>Pirellulales</taxon>
        <taxon>Lacipirellulaceae</taxon>
        <taxon>Posidoniimonas</taxon>
    </lineage>
</organism>
<keyword evidence="2" id="KW-0963">Cytoplasm</keyword>
<protein>
    <recommendedName>
        <fullName evidence="2">PF03932 family protein CutC</fullName>
    </recommendedName>
</protein>
<dbReference type="GO" id="GO:0005507">
    <property type="term" value="F:copper ion binding"/>
    <property type="evidence" value="ECO:0007669"/>
    <property type="project" value="TreeGrafter"/>
</dbReference>
<dbReference type="Pfam" id="PF03932">
    <property type="entry name" value="CutC"/>
    <property type="match status" value="1"/>
</dbReference>
<gene>
    <name evidence="2 3" type="primary">cutC</name>
    <name evidence="3" type="ORF">Pla123a_07890</name>
</gene>
<dbReference type="Gene3D" id="3.20.20.380">
    <property type="entry name" value="Copper homeostasis (CutC) domain"/>
    <property type="match status" value="1"/>
</dbReference>
<dbReference type="GO" id="GO:0005737">
    <property type="term" value="C:cytoplasm"/>
    <property type="evidence" value="ECO:0007669"/>
    <property type="project" value="UniProtKB-SubCell"/>
</dbReference>
<evidence type="ECO:0000256" key="2">
    <source>
        <dbReference type="HAMAP-Rule" id="MF_00795"/>
    </source>
</evidence>